<keyword evidence="3" id="KW-1185">Reference proteome</keyword>
<accession>A0A9Q1L905</accession>
<organism evidence="2 3">
    <name type="scientific">Anisodus acutangulus</name>
    <dbReference type="NCBI Taxonomy" id="402998"/>
    <lineage>
        <taxon>Eukaryota</taxon>
        <taxon>Viridiplantae</taxon>
        <taxon>Streptophyta</taxon>
        <taxon>Embryophyta</taxon>
        <taxon>Tracheophyta</taxon>
        <taxon>Spermatophyta</taxon>
        <taxon>Magnoliopsida</taxon>
        <taxon>eudicotyledons</taxon>
        <taxon>Gunneridae</taxon>
        <taxon>Pentapetalae</taxon>
        <taxon>asterids</taxon>
        <taxon>lamiids</taxon>
        <taxon>Solanales</taxon>
        <taxon>Solanaceae</taxon>
        <taxon>Solanoideae</taxon>
        <taxon>Hyoscyameae</taxon>
        <taxon>Anisodus</taxon>
    </lineage>
</organism>
<proteinExistence type="predicted"/>
<evidence type="ECO:0000256" key="1">
    <source>
        <dbReference type="SAM" id="MobiDB-lite"/>
    </source>
</evidence>
<name>A0A9Q1L905_9SOLA</name>
<feature type="region of interest" description="Disordered" evidence="1">
    <location>
        <begin position="103"/>
        <end position="149"/>
    </location>
</feature>
<dbReference type="EMBL" id="JAJAGQ010000021">
    <property type="protein sequence ID" value="KAJ8531046.1"/>
    <property type="molecule type" value="Genomic_DNA"/>
</dbReference>
<dbReference type="OrthoDB" id="1301333at2759"/>
<sequence length="170" mass="19093">MNRRKMPLMVIIRQKIPLVMYKILAMKKRVLGEAGVDEGYEDIDRARTNLRDKLGGDDEEPYCDSSDVDNFSTEFESEVVSDDDEVEGGTNLIGHSRRKYIKPLVPPRPKETTKVNVSQQSLTGSTRKSSVLDTQQASTSMRGSKSKYKRPKVIGQGVFVSKSGYKCVNQ</sequence>
<dbReference type="AlphaFoldDB" id="A0A9Q1L905"/>
<evidence type="ECO:0000313" key="2">
    <source>
        <dbReference type="EMBL" id="KAJ8531046.1"/>
    </source>
</evidence>
<feature type="compositionally biased region" description="Polar residues" evidence="1">
    <location>
        <begin position="114"/>
        <end position="143"/>
    </location>
</feature>
<evidence type="ECO:0000313" key="3">
    <source>
        <dbReference type="Proteomes" id="UP001152561"/>
    </source>
</evidence>
<gene>
    <name evidence="2" type="ORF">K7X08_025777</name>
</gene>
<comment type="caution">
    <text evidence="2">The sequence shown here is derived from an EMBL/GenBank/DDBJ whole genome shotgun (WGS) entry which is preliminary data.</text>
</comment>
<reference evidence="3" key="1">
    <citation type="journal article" date="2023" name="Proc. Natl. Acad. Sci. U.S.A.">
        <title>Genomic and structural basis for evolution of tropane alkaloid biosynthesis.</title>
        <authorList>
            <person name="Wanga Y.-J."/>
            <person name="Taina T."/>
            <person name="Yua J.-Y."/>
            <person name="Lia J."/>
            <person name="Xua B."/>
            <person name="Chenc J."/>
            <person name="D'Auriad J.C."/>
            <person name="Huanga J.-P."/>
            <person name="Huanga S.-X."/>
        </authorList>
    </citation>
    <scope>NUCLEOTIDE SEQUENCE [LARGE SCALE GENOMIC DNA]</scope>
    <source>
        <strain evidence="3">cv. KIB-2019</strain>
    </source>
</reference>
<dbReference type="Proteomes" id="UP001152561">
    <property type="component" value="Unassembled WGS sequence"/>
</dbReference>
<protein>
    <submittedName>
        <fullName evidence="2">Uncharacterized protein</fullName>
    </submittedName>
</protein>